<feature type="domain" description="TadE-like" evidence="3">
    <location>
        <begin position="15"/>
        <end position="57"/>
    </location>
</feature>
<evidence type="ECO:0000256" key="1">
    <source>
        <dbReference type="SAM" id="MobiDB-lite"/>
    </source>
</evidence>
<organism evidence="4 5">
    <name type="scientific">Sphingomonas oryzagri</name>
    <dbReference type="NCBI Taxonomy" id="3042314"/>
    <lineage>
        <taxon>Bacteria</taxon>
        <taxon>Pseudomonadati</taxon>
        <taxon>Pseudomonadota</taxon>
        <taxon>Alphaproteobacteria</taxon>
        <taxon>Sphingomonadales</taxon>
        <taxon>Sphingomonadaceae</taxon>
        <taxon>Sphingomonas</taxon>
    </lineage>
</organism>
<evidence type="ECO:0000256" key="2">
    <source>
        <dbReference type="SAM" id="Phobius"/>
    </source>
</evidence>
<accession>A0ABT6MYP4</accession>
<keyword evidence="2" id="KW-0812">Transmembrane</keyword>
<comment type="caution">
    <text evidence="4">The sequence shown here is derived from an EMBL/GenBank/DDBJ whole genome shotgun (WGS) entry which is preliminary data.</text>
</comment>
<protein>
    <submittedName>
        <fullName evidence="4">TadE/TadG family type IV pilus assembly protein</fullName>
    </submittedName>
</protein>
<keyword evidence="2" id="KW-1133">Transmembrane helix</keyword>
<feature type="transmembrane region" description="Helical" evidence="2">
    <location>
        <begin position="16"/>
        <end position="36"/>
    </location>
</feature>
<feature type="region of interest" description="Disordered" evidence="1">
    <location>
        <begin position="186"/>
        <end position="205"/>
    </location>
</feature>
<gene>
    <name evidence="4" type="ORF">QGN17_02585</name>
</gene>
<dbReference type="EMBL" id="JARYGZ010000001">
    <property type="protein sequence ID" value="MDH7637609.1"/>
    <property type="molecule type" value="Genomic_DNA"/>
</dbReference>
<name>A0ABT6MYP4_9SPHN</name>
<proteinExistence type="predicted"/>
<dbReference type="Proteomes" id="UP001160625">
    <property type="component" value="Unassembled WGS sequence"/>
</dbReference>
<evidence type="ECO:0000313" key="5">
    <source>
        <dbReference type="Proteomes" id="UP001160625"/>
    </source>
</evidence>
<dbReference type="InterPro" id="IPR012495">
    <property type="entry name" value="TadE-like_dom"/>
</dbReference>
<evidence type="ECO:0000313" key="4">
    <source>
        <dbReference type="EMBL" id="MDH7637609.1"/>
    </source>
</evidence>
<sequence length="205" mass="22258">MMRRLLSRLRRSNDGATVLEFALIAPVMLLMLMGLMEMCYETYVQSTLNGAIRKAGRDAGIQGGQQNWSTIDQSVLTQVQRVAASASIVSSVHQSYSSFSKVQVPEPYTDSNNNGKYDAATECFTDVNGNQTWDSDQGATGQQGGASDVAVYTLTIKYLRPFPLYKLAGLSTFATMTSQTIMRNQPYTAQSSTSPKTCCPGSGCN</sequence>
<keyword evidence="5" id="KW-1185">Reference proteome</keyword>
<dbReference type="Pfam" id="PF07811">
    <property type="entry name" value="TadE"/>
    <property type="match status" value="1"/>
</dbReference>
<dbReference type="RefSeq" id="WP_281042954.1">
    <property type="nucleotide sequence ID" value="NZ_JARYGZ010000001.1"/>
</dbReference>
<keyword evidence="2" id="KW-0472">Membrane</keyword>
<reference evidence="4" key="1">
    <citation type="submission" date="2023-04" db="EMBL/GenBank/DDBJ databases">
        <title>Sphingomonas sp. MAHUQ-71 isolated from rice field.</title>
        <authorList>
            <person name="Huq M.A."/>
        </authorList>
    </citation>
    <scope>NUCLEOTIDE SEQUENCE</scope>
    <source>
        <strain evidence="4">MAHUQ-71</strain>
    </source>
</reference>
<feature type="compositionally biased region" description="Polar residues" evidence="1">
    <location>
        <begin position="186"/>
        <end position="196"/>
    </location>
</feature>
<evidence type="ECO:0000259" key="3">
    <source>
        <dbReference type="Pfam" id="PF07811"/>
    </source>
</evidence>